<dbReference type="Proteomes" id="UP000266841">
    <property type="component" value="Unassembled WGS sequence"/>
</dbReference>
<evidence type="ECO:0000313" key="2">
    <source>
        <dbReference type="Proteomes" id="UP000266841"/>
    </source>
</evidence>
<keyword evidence="2" id="KW-1185">Reference proteome</keyword>
<reference evidence="1 2" key="1">
    <citation type="journal article" date="2012" name="Genome Biol.">
        <title>Genome and low-iron response of an oceanic diatom adapted to chronic iron limitation.</title>
        <authorList>
            <person name="Lommer M."/>
            <person name="Specht M."/>
            <person name="Roy A.S."/>
            <person name="Kraemer L."/>
            <person name="Andreson R."/>
            <person name="Gutowska M.A."/>
            <person name="Wolf J."/>
            <person name="Bergner S.V."/>
            <person name="Schilhabel M.B."/>
            <person name="Klostermeier U.C."/>
            <person name="Beiko R.G."/>
            <person name="Rosenstiel P."/>
            <person name="Hippler M."/>
            <person name="Laroche J."/>
        </authorList>
    </citation>
    <scope>NUCLEOTIDE SEQUENCE [LARGE SCALE GENOMIC DNA]</scope>
    <source>
        <strain evidence="1 2">CCMP1005</strain>
    </source>
</reference>
<comment type="caution">
    <text evidence="1">The sequence shown here is derived from an EMBL/GenBank/DDBJ whole genome shotgun (WGS) entry which is preliminary data.</text>
</comment>
<sequence length="21" mass="1995">MSASVDMVDVCVLGAGLSGAL</sequence>
<feature type="non-terminal residue" evidence="1">
    <location>
        <position position="21"/>
    </location>
</feature>
<evidence type="ECO:0000313" key="1">
    <source>
        <dbReference type="EMBL" id="EJK50760.1"/>
    </source>
</evidence>
<name>K0RC46_THAOC</name>
<proteinExistence type="predicted"/>
<accession>K0RC46</accession>
<dbReference type="AlphaFoldDB" id="K0RC46"/>
<organism evidence="1 2">
    <name type="scientific">Thalassiosira oceanica</name>
    <name type="common">Marine diatom</name>
    <dbReference type="NCBI Taxonomy" id="159749"/>
    <lineage>
        <taxon>Eukaryota</taxon>
        <taxon>Sar</taxon>
        <taxon>Stramenopiles</taxon>
        <taxon>Ochrophyta</taxon>
        <taxon>Bacillariophyta</taxon>
        <taxon>Coscinodiscophyceae</taxon>
        <taxon>Thalassiosirophycidae</taxon>
        <taxon>Thalassiosirales</taxon>
        <taxon>Thalassiosiraceae</taxon>
        <taxon>Thalassiosira</taxon>
    </lineage>
</organism>
<protein>
    <submittedName>
        <fullName evidence="1">Uncharacterized protein</fullName>
    </submittedName>
</protein>
<gene>
    <name evidence="1" type="ORF">THAOC_30144</name>
</gene>
<dbReference type="EMBL" id="AGNL01043021">
    <property type="protein sequence ID" value="EJK50760.1"/>
    <property type="molecule type" value="Genomic_DNA"/>
</dbReference>